<dbReference type="PROSITE" id="PS00873">
    <property type="entry name" value="NA_ALANINE_SYMP"/>
    <property type="match status" value="1"/>
</dbReference>
<dbReference type="EMBL" id="JANFZH010000008">
    <property type="protein sequence ID" value="MCQ4839310.1"/>
    <property type="molecule type" value="Genomic_DNA"/>
</dbReference>
<comment type="caution">
    <text evidence="9">The sequence shown here is derived from an EMBL/GenBank/DDBJ whole genome shotgun (WGS) entry which is preliminary data.</text>
</comment>
<evidence type="ECO:0000256" key="8">
    <source>
        <dbReference type="RuleBase" id="RU363064"/>
    </source>
</evidence>
<dbReference type="GeneID" id="90531022"/>
<dbReference type="RefSeq" id="WP_066860500.1">
    <property type="nucleotide sequence ID" value="NZ_CABKVV010000009.1"/>
</dbReference>
<evidence type="ECO:0000313" key="9">
    <source>
        <dbReference type="EMBL" id="MCQ4839310.1"/>
    </source>
</evidence>
<evidence type="ECO:0000256" key="5">
    <source>
        <dbReference type="ARBA" id="ARBA00022692"/>
    </source>
</evidence>
<feature type="transmembrane region" description="Helical" evidence="8">
    <location>
        <begin position="368"/>
        <end position="388"/>
    </location>
</feature>
<dbReference type="Gene3D" id="1.20.1740.10">
    <property type="entry name" value="Amino acid/polyamine transporter I"/>
    <property type="match status" value="1"/>
</dbReference>
<feature type="transmembrane region" description="Helical" evidence="8">
    <location>
        <begin position="58"/>
        <end position="84"/>
    </location>
</feature>
<feature type="transmembrane region" description="Helical" evidence="8">
    <location>
        <begin position="286"/>
        <end position="307"/>
    </location>
</feature>
<keyword evidence="10" id="KW-1185">Reference proteome</keyword>
<comment type="subcellular location">
    <subcellularLocation>
        <location evidence="1 8">Cell membrane</location>
        <topology evidence="1 8">Multi-pass membrane protein</topology>
    </subcellularLocation>
</comment>
<proteinExistence type="inferred from homology"/>
<evidence type="ECO:0000256" key="4">
    <source>
        <dbReference type="ARBA" id="ARBA00022475"/>
    </source>
</evidence>
<keyword evidence="6 8" id="KW-1133">Transmembrane helix</keyword>
<keyword evidence="4 8" id="KW-1003">Cell membrane</keyword>
<feature type="transmembrane region" description="Helical" evidence="8">
    <location>
        <begin position="197"/>
        <end position="216"/>
    </location>
</feature>
<dbReference type="PANTHER" id="PTHR30330">
    <property type="entry name" value="AGSS FAMILY TRANSPORTER, SODIUM-ALANINE"/>
    <property type="match status" value="1"/>
</dbReference>
<feature type="transmembrane region" description="Helical" evidence="8">
    <location>
        <begin position="132"/>
        <end position="152"/>
    </location>
</feature>
<sequence>MLETLSSLLWGWHVLGLILAAGVHFSLSTAFFQVRCFFTWMRASLCGSRGKNGGVTQFQALTAALAGSIGTGNIVGVAAAITVGGPGALFWMWVSSLLGMMTVFAENLLAAKHRGAPGALGYIEKAGRFGKKLAALYAAGCFLSSLGMGNMAQTNAAAAAFSEFGVPVYVSAGLISVLMLFVARGGLRFAVKITEKLVPAMTLLFFAASLGVLWVFRDNLPGAFRQIFEGAFSLRAGAGGTAGMLLAMKTGVSRGVFTNEAGLGSAAFAYEEVQGKSPVELGCMGIFQVFVDTIVMCTVTGLCILCCRSPMLEGAQLTFFAYEGALGEWGGRAVSLCTALFALATPLAWCCYGREGLFYLTGGKGKNLFAAVYAAAAFLGCVLPLTAVFQIGDAFNGLMAIPNVLALFYFSGEVPRECARERTLMRKAIHSA</sequence>
<keyword evidence="7 8" id="KW-0472">Membrane</keyword>
<evidence type="ECO:0000256" key="1">
    <source>
        <dbReference type="ARBA" id="ARBA00004651"/>
    </source>
</evidence>
<evidence type="ECO:0000256" key="2">
    <source>
        <dbReference type="ARBA" id="ARBA00009261"/>
    </source>
</evidence>
<evidence type="ECO:0000256" key="7">
    <source>
        <dbReference type="ARBA" id="ARBA00023136"/>
    </source>
</evidence>
<feature type="transmembrane region" description="Helical" evidence="8">
    <location>
        <begin position="90"/>
        <end position="111"/>
    </location>
</feature>
<protein>
    <submittedName>
        <fullName evidence="9">Amino acid carrier protein</fullName>
    </submittedName>
</protein>
<feature type="transmembrane region" description="Helical" evidence="8">
    <location>
        <begin position="12"/>
        <end position="38"/>
    </location>
</feature>
<evidence type="ECO:0000256" key="6">
    <source>
        <dbReference type="ARBA" id="ARBA00022989"/>
    </source>
</evidence>
<dbReference type="PRINTS" id="PR00175">
    <property type="entry name" value="NAALASMPORT"/>
</dbReference>
<evidence type="ECO:0000256" key="3">
    <source>
        <dbReference type="ARBA" id="ARBA00022448"/>
    </source>
</evidence>
<feature type="transmembrane region" description="Helical" evidence="8">
    <location>
        <begin position="164"/>
        <end position="185"/>
    </location>
</feature>
<name>A0ABT1RYF2_9FIRM</name>
<dbReference type="Proteomes" id="UP001524473">
    <property type="component" value="Unassembled WGS sequence"/>
</dbReference>
<dbReference type="InterPro" id="IPR001463">
    <property type="entry name" value="Na/Ala_symport"/>
</dbReference>
<accession>A0ABT1RYF2</accession>
<keyword evidence="3 8" id="KW-0813">Transport</keyword>
<evidence type="ECO:0000313" key="10">
    <source>
        <dbReference type="Proteomes" id="UP001524473"/>
    </source>
</evidence>
<reference evidence="9 10" key="1">
    <citation type="submission" date="2022-06" db="EMBL/GenBank/DDBJ databases">
        <title>Isolation of gut microbiota from human fecal samples.</title>
        <authorList>
            <person name="Pamer E.G."/>
            <person name="Barat B."/>
            <person name="Waligurski E."/>
            <person name="Medina S."/>
            <person name="Paddock L."/>
            <person name="Mostad J."/>
        </authorList>
    </citation>
    <scope>NUCLEOTIDE SEQUENCE [LARGE SCALE GENOMIC DNA]</scope>
    <source>
        <strain evidence="9 10">DFI.9.73</strain>
    </source>
</reference>
<keyword evidence="8" id="KW-0769">Symport</keyword>
<comment type="similarity">
    <text evidence="2 8">Belongs to the alanine or glycine:cation symporter (AGCS) (TC 2.A.25) family.</text>
</comment>
<keyword evidence="5 8" id="KW-0812">Transmembrane</keyword>
<dbReference type="NCBIfam" id="TIGR00835">
    <property type="entry name" value="agcS"/>
    <property type="match status" value="1"/>
</dbReference>
<organism evidence="9 10">
    <name type="scientific">Neglectibacter timonensis</name>
    <dbReference type="NCBI Taxonomy" id="1776382"/>
    <lineage>
        <taxon>Bacteria</taxon>
        <taxon>Bacillati</taxon>
        <taxon>Bacillota</taxon>
        <taxon>Clostridia</taxon>
        <taxon>Eubacteriales</taxon>
        <taxon>Oscillospiraceae</taxon>
        <taxon>Neglectibacter</taxon>
    </lineage>
</organism>
<gene>
    <name evidence="9" type="ORF">NE695_05195</name>
</gene>
<dbReference type="Pfam" id="PF01235">
    <property type="entry name" value="Na_Ala_symp"/>
    <property type="match status" value="1"/>
</dbReference>
<feature type="transmembrane region" description="Helical" evidence="8">
    <location>
        <begin position="394"/>
        <end position="412"/>
    </location>
</feature>
<dbReference type="PANTHER" id="PTHR30330:SF3">
    <property type="entry name" value="TRANSCRIPTIONAL REGULATOR, LRP FAMILY"/>
    <property type="match status" value="1"/>
</dbReference>